<dbReference type="InterPro" id="IPR007593">
    <property type="entry name" value="CD225/Dispanin_fam"/>
</dbReference>
<comment type="subcellular location">
    <subcellularLocation>
        <location evidence="1">Membrane</location>
    </subcellularLocation>
</comment>
<dbReference type="AlphaFoldDB" id="A0AAJ7TFH4"/>
<evidence type="ECO:0000256" key="5">
    <source>
        <dbReference type="ARBA" id="ARBA00023136"/>
    </source>
</evidence>
<dbReference type="GeneID" id="116945614"/>
<gene>
    <name evidence="8" type="primary">LOC116945614</name>
</gene>
<dbReference type="KEGG" id="pmrn:116945614"/>
<accession>A0AAJ7TFH4</accession>
<reference evidence="8" key="1">
    <citation type="submission" date="2025-08" db="UniProtKB">
        <authorList>
            <consortium name="RefSeq"/>
        </authorList>
    </citation>
    <scope>IDENTIFICATION</scope>
    <source>
        <tissue evidence="8">Sperm</tissue>
    </source>
</reference>
<name>A0AAJ7TFH4_PETMA</name>
<dbReference type="Proteomes" id="UP001318040">
    <property type="component" value="Chromosome 24"/>
</dbReference>
<dbReference type="GO" id="GO:0005886">
    <property type="term" value="C:plasma membrane"/>
    <property type="evidence" value="ECO:0007669"/>
    <property type="project" value="TreeGrafter"/>
</dbReference>
<evidence type="ECO:0000256" key="4">
    <source>
        <dbReference type="ARBA" id="ARBA00022989"/>
    </source>
</evidence>
<feature type="transmembrane region" description="Helical" evidence="6">
    <location>
        <begin position="116"/>
        <end position="140"/>
    </location>
</feature>
<evidence type="ECO:0000256" key="1">
    <source>
        <dbReference type="ARBA" id="ARBA00004370"/>
    </source>
</evidence>
<evidence type="ECO:0000256" key="2">
    <source>
        <dbReference type="ARBA" id="ARBA00006843"/>
    </source>
</evidence>
<proteinExistence type="inferred from homology"/>
<dbReference type="Pfam" id="PF04505">
    <property type="entry name" value="CD225"/>
    <property type="match status" value="1"/>
</dbReference>
<keyword evidence="3 6" id="KW-0812">Transmembrane</keyword>
<sequence>MNPQYQRLDEAGGYRPGPMGVPMQDVCAGVVVVGSGYDHGGPPPPSSSGSPPVIVHAGPWESGLMSEVRDYLAWSLCSMMHVNVCCLGFLAAVFSIKSRDRKYLNDVEGARHYGNISLTLNIIALVLGLVACGLFIYGIIMLANGYVDLIHKLDHENQPSIFNNNMNG</sequence>
<dbReference type="InterPro" id="IPR051517">
    <property type="entry name" value="IFITM_antiviral_protein"/>
</dbReference>
<evidence type="ECO:0000256" key="6">
    <source>
        <dbReference type="SAM" id="Phobius"/>
    </source>
</evidence>
<feature type="transmembrane region" description="Helical" evidence="6">
    <location>
        <begin position="71"/>
        <end position="96"/>
    </location>
</feature>
<dbReference type="RefSeq" id="XP_032815985.1">
    <property type="nucleotide sequence ID" value="XM_032960094.1"/>
</dbReference>
<keyword evidence="7" id="KW-1185">Reference proteome</keyword>
<comment type="similarity">
    <text evidence="2">Belongs to the CD225/Dispanin family.</text>
</comment>
<keyword evidence="5 6" id="KW-0472">Membrane</keyword>
<evidence type="ECO:0000256" key="3">
    <source>
        <dbReference type="ARBA" id="ARBA00022692"/>
    </source>
</evidence>
<evidence type="ECO:0000313" key="7">
    <source>
        <dbReference type="Proteomes" id="UP001318040"/>
    </source>
</evidence>
<protein>
    <submittedName>
        <fullName evidence="8">Interferon-induced transmembrane protein 1-like</fullName>
    </submittedName>
</protein>
<dbReference type="PANTHER" id="PTHR13999">
    <property type="entry name" value="INTERFERON INDUCIBLE TRANSMEMBRANE PROTEIN"/>
    <property type="match status" value="1"/>
</dbReference>
<organism evidence="7 8">
    <name type="scientific">Petromyzon marinus</name>
    <name type="common">Sea lamprey</name>
    <dbReference type="NCBI Taxonomy" id="7757"/>
    <lineage>
        <taxon>Eukaryota</taxon>
        <taxon>Metazoa</taxon>
        <taxon>Chordata</taxon>
        <taxon>Craniata</taxon>
        <taxon>Vertebrata</taxon>
        <taxon>Cyclostomata</taxon>
        <taxon>Hyperoartia</taxon>
        <taxon>Petromyzontiformes</taxon>
        <taxon>Petromyzontidae</taxon>
        <taxon>Petromyzon</taxon>
    </lineage>
</organism>
<evidence type="ECO:0000313" key="8">
    <source>
        <dbReference type="RefSeq" id="XP_032815985.1"/>
    </source>
</evidence>
<keyword evidence="4 6" id="KW-1133">Transmembrane helix</keyword>